<dbReference type="AlphaFoldDB" id="A0A8J3J0L3"/>
<name>A0A8J3J0L3_9CHLR</name>
<dbReference type="Pfam" id="PF13810">
    <property type="entry name" value="DUF4185"/>
    <property type="match status" value="1"/>
</dbReference>
<evidence type="ECO:0000259" key="1">
    <source>
        <dbReference type="Pfam" id="PF13810"/>
    </source>
</evidence>
<evidence type="ECO:0000313" key="2">
    <source>
        <dbReference type="EMBL" id="GHO99406.1"/>
    </source>
</evidence>
<protein>
    <recommendedName>
        <fullName evidence="1">DUF4185 domain-containing protein</fullName>
    </recommendedName>
</protein>
<sequence>MVGGLGSAGGIFVYQAASMLSSLGKTKRRALKVASTKDLGAVGKPASVLVRDGGATLLLGDRLLWMFGDTLVANDTQIRSNTAALADPEQPLVTHDVLDAHGRPYQFVPFTAEEQAYNDGTGKPDDRIAIWPASAIEYHGQGLVFSYKLRVKPGVLNYEFLGVALALVQPGQTQAKRLPGLLFTYPEPDFVCAQVYQGYVYVYGGNHSSDNADVVARVPLDQVTERTVYTFWNGKTWVSDVQQARPVLSQIPGSVTVSYNDYLGQFLVTHNQLLSPDFFLRTGPGFTGPWDKPVAAFRQLPSSSDGFNYAGIEHPELAKHGGRTIYVSYFNTTGFLAGNLRLVEVNFA</sequence>
<dbReference type="EMBL" id="BNJK01000002">
    <property type="protein sequence ID" value="GHO99406.1"/>
    <property type="molecule type" value="Genomic_DNA"/>
</dbReference>
<keyword evidence="3" id="KW-1185">Reference proteome</keyword>
<dbReference type="InterPro" id="IPR025442">
    <property type="entry name" value="DUF4185"/>
</dbReference>
<proteinExistence type="predicted"/>
<evidence type="ECO:0000313" key="3">
    <source>
        <dbReference type="Proteomes" id="UP000597444"/>
    </source>
</evidence>
<reference evidence="2" key="1">
    <citation type="submission" date="2020-10" db="EMBL/GenBank/DDBJ databases">
        <title>Taxonomic study of unclassified bacteria belonging to the class Ktedonobacteria.</title>
        <authorList>
            <person name="Yabe S."/>
            <person name="Wang C.M."/>
            <person name="Zheng Y."/>
            <person name="Sakai Y."/>
            <person name="Cavaletti L."/>
            <person name="Monciardini P."/>
            <person name="Donadio S."/>
        </authorList>
    </citation>
    <scope>NUCLEOTIDE SEQUENCE</scope>
    <source>
        <strain evidence="2">ID150040</strain>
    </source>
</reference>
<gene>
    <name evidence="2" type="ORF">KSF_094540</name>
</gene>
<organism evidence="2 3">
    <name type="scientific">Reticulibacter mediterranei</name>
    <dbReference type="NCBI Taxonomy" id="2778369"/>
    <lineage>
        <taxon>Bacteria</taxon>
        <taxon>Bacillati</taxon>
        <taxon>Chloroflexota</taxon>
        <taxon>Ktedonobacteria</taxon>
        <taxon>Ktedonobacterales</taxon>
        <taxon>Reticulibacteraceae</taxon>
        <taxon>Reticulibacter</taxon>
    </lineage>
</organism>
<comment type="caution">
    <text evidence="2">The sequence shown here is derived from an EMBL/GenBank/DDBJ whole genome shotgun (WGS) entry which is preliminary data.</text>
</comment>
<accession>A0A8J3J0L3</accession>
<feature type="domain" description="DUF4185" evidence="1">
    <location>
        <begin position="197"/>
        <end position="327"/>
    </location>
</feature>
<dbReference type="Proteomes" id="UP000597444">
    <property type="component" value="Unassembled WGS sequence"/>
</dbReference>